<comment type="caution">
    <text evidence="5">The sequence shown here is derived from an EMBL/GenBank/DDBJ whole genome shotgun (WGS) entry which is preliminary data.</text>
</comment>
<feature type="domain" description="HIT" evidence="4">
    <location>
        <begin position="4"/>
        <end position="107"/>
    </location>
</feature>
<dbReference type="AlphaFoldDB" id="A0A9X2I0F4"/>
<feature type="active site" description="Tele-AMP-histidine intermediate" evidence="1">
    <location>
        <position position="93"/>
    </location>
</feature>
<organism evidence="5 6">
    <name type="scientific">Gilvimarinus xylanilyticus</name>
    <dbReference type="NCBI Taxonomy" id="2944139"/>
    <lineage>
        <taxon>Bacteria</taxon>
        <taxon>Pseudomonadati</taxon>
        <taxon>Pseudomonadota</taxon>
        <taxon>Gammaproteobacteria</taxon>
        <taxon>Cellvibrionales</taxon>
        <taxon>Cellvibrionaceae</taxon>
        <taxon>Gilvimarinus</taxon>
    </lineage>
</organism>
<evidence type="ECO:0000313" key="5">
    <source>
        <dbReference type="EMBL" id="MCP8898313.1"/>
    </source>
</evidence>
<name>A0A9X2I0F4_9GAMM</name>
<feature type="short sequence motif" description="Histidine triad motif" evidence="2 3">
    <location>
        <begin position="91"/>
        <end position="95"/>
    </location>
</feature>
<dbReference type="PROSITE" id="PS51084">
    <property type="entry name" value="HIT_2"/>
    <property type="match status" value="1"/>
</dbReference>
<evidence type="ECO:0000256" key="1">
    <source>
        <dbReference type="PIRSR" id="PIRSR601310-1"/>
    </source>
</evidence>
<dbReference type="GO" id="GO:0009117">
    <property type="term" value="P:nucleotide metabolic process"/>
    <property type="evidence" value="ECO:0007669"/>
    <property type="project" value="TreeGrafter"/>
</dbReference>
<dbReference type="Gene3D" id="3.30.428.10">
    <property type="entry name" value="HIT-like"/>
    <property type="match status" value="1"/>
</dbReference>
<dbReference type="InterPro" id="IPR036265">
    <property type="entry name" value="HIT-like_sf"/>
</dbReference>
<dbReference type="InterPro" id="IPR001310">
    <property type="entry name" value="Histidine_triad_HIT"/>
</dbReference>
<reference evidence="5" key="1">
    <citation type="submission" date="2022-05" db="EMBL/GenBank/DDBJ databases">
        <authorList>
            <person name="Sun H.-N."/>
        </authorList>
    </citation>
    <scope>NUCLEOTIDE SEQUENCE</scope>
    <source>
        <strain evidence="5">HB14</strain>
    </source>
</reference>
<dbReference type="Pfam" id="PF01230">
    <property type="entry name" value="HIT"/>
    <property type="match status" value="1"/>
</dbReference>
<accession>A0A9X2I0F4</accession>
<protein>
    <submittedName>
        <fullName evidence="5">HIT family protein</fullName>
    </submittedName>
</protein>
<sequence length="130" mass="14205">MASVFSKIIAGELPGHFVYQDDLAVAIMTIAPLKDGHVLVIPREEIDHWYDLPAETLAHLTVISQKVAKALQKAFPATRVGMMIAGLEVPHTHLHLVPMDEMSELDFSNAKPAEGDVLAAQAEKIKAELE</sequence>
<evidence type="ECO:0000256" key="2">
    <source>
        <dbReference type="PIRSR" id="PIRSR601310-3"/>
    </source>
</evidence>
<dbReference type="PANTHER" id="PTHR46648:SF1">
    <property type="entry name" value="ADENOSINE 5'-MONOPHOSPHORAMIDASE HNT1"/>
    <property type="match status" value="1"/>
</dbReference>
<reference evidence="5" key="2">
    <citation type="submission" date="2023-01" db="EMBL/GenBank/DDBJ databases">
        <title>Gilvimarinus xylanilyticus HB14 isolated from Caulerpa lentillifera aquaculture base in Hainan, China.</title>
        <authorList>
            <person name="Zhang Y.-J."/>
        </authorList>
    </citation>
    <scope>NUCLEOTIDE SEQUENCE</scope>
    <source>
        <strain evidence="5">HB14</strain>
    </source>
</reference>
<evidence type="ECO:0000259" key="4">
    <source>
        <dbReference type="PROSITE" id="PS51084"/>
    </source>
</evidence>
<dbReference type="EMBL" id="JAMFTH010000001">
    <property type="protein sequence ID" value="MCP8898313.1"/>
    <property type="molecule type" value="Genomic_DNA"/>
</dbReference>
<dbReference type="PRINTS" id="PR00332">
    <property type="entry name" value="HISTRIAD"/>
</dbReference>
<evidence type="ECO:0000256" key="3">
    <source>
        <dbReference type="PROSITE-ProRule" id="PRU00464"/>
    </source>
</evidence>
<keyword evidence="6" id="KW-1185">Reference proteome</keyword>
<dbReference type="GO" id="GO:0003824">
    <property type="term" value="F:catalytic activity"/>
    <property type="evidence" value="ECO:0007669"/>
    <property type="project" value="InterPro"/>
</dbReference>
<dbReference type="InterPro" id="IPR011146">
    <property type="entry name" value="HIT-like"/>
</dbReference>
<dbReference type="PANTHER" id="PTHR46648">
    <property type="entry name" value="HIT FAMILY PROTEIN 1"/>
    <property type="match status" value="1"/>
</dbReference>
<dbReference type="RefSeq" id="WP_253966596.1">
    <property type="nucleotide sequence ID" value="NZ_JAMFTH010000001.1"/>
</dbReference>
<dbReference type="SUPFAM" id="SSF54197">
    <property type="entry name" value="HIT-like"/>
    <property type="match status" value="1"/>
</dbReference>
<gene>
    <name evidence="5" type="ORF">M6D89_03255</name>
</gene>
<evidence type="ECO:0000313" key="6">
    <source>
        <dbReference type="Proteomes" id="UP001139319"/>
    </source>
</evidence>
<proteinExistence type="predicted"/>
<dbReference type="Proteomes" id="UP001139319">
    <property type="component" value="Unassembled WGS sequence"/>
</dbReference>